<accession>A0AAV5L920</accession>
<dbReference type="Proteomes" id="UP001054252">
    <property type="component" value="Unassembled WGS sequence"/>
</dbReference>
<name>A0AAV5L920_9ROSI</name>
<gene>
    <name evidence="1" type="ORF">SLEP1_g42169</name>
</gene>
<comment type="caution">
    <text evidence="1">The sequence shown here is derived from an EMBL/GenBank/DDBJ whole genome shotgun (WGS) entry which is preliminary data.</text>
</comment>
<sequence length="87" mass="9391">MEVVAEEAEGERTADMGISCGAQRGGQEAINWFGGMWWLRDGLFAANLDGLEGGRAVADDCPDPFGNDECSVAAVTNGLDWLCFWNF</sequence>
<evidence type="ECO:0000313" key="1">
    <source>
        <dbReference type="EMBL" id="GKV33695.1"/>
    </source>
</evidence>
<dbReference type="EMBL" id="BPVZ01000102">
    <property type="protein sequence ID" value="GKV33695.1"/>
    <property type="molecule type" value="Genomic_DNA"/>
</dbReference>
<evidence type="ECO:0000313" key="2">
    <source>
        <dbReference type="Proteomes" id="UP001054252"/>
    </source>
</evidence>
<organism evidence="1 2">
    <name type="scientific">Rubroshorea leprosula</name>
    <dbReference type="NCBI Taxonomy" id="152421"/>
    <lineage>
        <taxon>Eukaryota</taxon>
        <taxon>Viridiplantae</taxon>
        <taxon>Streptophyta</taxon>
        <taxon>Embryophyta</taxon>
        <taxon>Tracheophyta</taxon>
        <taxon>Spermatophyta</taxon>
        <taxon>Magnoliopsida</taxon>
        <taxon>eudicotyledons</taxon>
        <taxon>Gunneridae</taxon>
        <taxon>Pentapetalae</taxon>
        <taxon>rosids</taxon>
        <taxon>malvids</taxon>
        <taxon>Malvales</taxon>
        <taxon>Dipterocarpaceae</taxon>
        <taxon>Rubroshorea</taxon>
    </lineage>
</organism>
<protein>
    <submittedName>
        <fullName evidence="1">Uncharacterized protein</fullName>
    </submittedName>
</protein>
<proteinExistence type="predicted"/>
<reference evidence="1 2" key="1">
    <citation type="journal article" date="2021" name="Commun. Biol.">
        <title>The genome of Shorea leprosula (Dipterocarpaceae) highlights the ecological relevance of drought in aseasonal tropical rainforests.</title>
        <authorList>
            <person name="Ng K.K.S."/>
            <person name="Kobayashi M.J."/>
            <person name="Fawcett J.A."/>
            <person name="Hatakeyama M."/>
            <person name="Paape T."/>
            <person name="Ng C.H."/>
            <person name="Ang C.C."/>
            <person name="Tnah L.H."/>
            <person name="Lee C.T."/>
            <person name="Nishiyama T."/>
            <person name="Sese J."/>
            <person name="O'Brien M.J."/>
            <person name="Copetti D."/>
            <person name="Mohd Noor M.I."/>
            <person name="Ong R.C."/>
            <person name="Putra M."/>
            <person name="Sireger I.Z."/>
            <person name="Indrioko S."/>
            <person name="Kosugi Y."/>
            <person name="Izuno A."/>
            <person name="Isagi Y."/>
            <person name="Lee S.L."/>
            <person name="Shimizu K.K."/>
        </authorList>
    </citation>
    <scope>NUCLEOTIDE SEQUENCE [LARGE SCALE GENOMIC DNA]</scope>
    <source>
        <strain evidence="1">214</strain>
    </source>
</reference>
<dbReference type="AlphaFoldDB" id="A0AAV5L920"/>
<keyword evidence="2" id="KW-1185">Reference proteome</keyword>